<name>A0A3N4IQ94_ASCIM</name>
<organism evidence="16 17">
    <name type="scientific">Ascobolus immersus RN42</name>
    <dbReference type="NCBI Taxonomy" id="1160509"/>
    <lineage>
        <taxon>Eukaryota</taxon>
        <taxon>Fungi</taxon>
        <taxon>Dikarya</taxon>
        <taxon>Ascomycota</taxon>
        <taxon>Pezizomycotina</taxon>
        <taxon>Pezizomycetes</taxon>
        <taxon>Pezizales</taxon>
        <taxon>Ascobolaceae</taxon>
        <taxon>Ascobolus</taxon>
    </lineage>
</organism>
<feature type="signal peptide" evidence="15">
    <location>
        <begin position="1"/>
        <end position="19"/>
    </location>
</feature>
<keyword evidence="12" id="KW-0106">Calcium</keyword>
<evidence type="ECO:0000256" key="8">
    <source>
        <dbReference type="ARBA" id="ARBA00023295"/>
    </source>
</evidence>
<dbReference type="PANTHER" id="PTHR11742:SF101">
    <property type="entry name" value="MANNOSYL-OLIGOSACCHARIDE ALPHA-1,2-MANNOSIDASE 1B"/>
    <property type="match status" value="1"/>
</dbReference>
<proteinExistence type="inferred from homology"/>
<feature type="active site" evidence="11">
    <location>
        <position position="291"/>
    </location>
</feature>
<feature type="active site" evidence="11">
    <location>
        <position position="434"/>
    </location>
</feature>
<keyword evidence="17" id="KW-1185">Reference proteome</keyword>
<evidence type="ECO:0000256" key="1">
    <source>
        <dbReference type="ARBA" id="ARBA00001913"/>
    </source>
</evidence>
<dbReference type="Pfam" id="PF01532">
    <property type="entry name" value="Glyco_hydro_47"/>
    <property type="match status" value="1"/>
</dbReference>
<dbReference type="OrthoDB" id="8118055at2759"/>
<keyword evidence="4 15" id="KW-0732">Signal</keyword>
<keyword evidence="8 14" id="KW-0326">Glycosidase</keyword>
<evidence type="ECO:0000256" key="10">
    <source>
        <dbReference type="ARBA" id="ARBA00048605"/>
    </source>
</evidence>
<comment type="catalytic activity">
    <reaction evidence="10">
        <text>N(4)-(alpha-D-Man-(1-&gt;2)-alpha-D-Man-(1-&gt;2)-alpha-D-Man-(1-&gt;3)-[alpha-D-Man-(1-&gt;2)-alpha-D-Man-(1-&gt;3)-[alpha-D-Man-(1-&gt;2)-alpha-D-Man-(1-&gt;6)]-alpha-D-Man-(1-&gt;6)]-beta-D-Man-(1-&gt;4)-beta-D-GlcNAc-(1-&gt;4)-beta-D-GlcNAc)-L-asparaginyl-[protein] (N-glucan mannose isomer 9A1,2,3B1,2,3) + 4 H2O = N(4)-(alpha-D-Man-(1-&gt;3)-[alpha-D-Man-(1-&gt;3)-[alpha-D-Man-(1-&gt;6)]-alpha-D-Man-(1-&gt;6)]-beta-D-Man-(1-&gt;4)-beta-D-GlcNAc-(1-&gt;4)-beta-D-GlcNAc)-L-asparaginyl-[protein] (N-glucan mannose isomer 5A1,2) + 4 beta-D-mannose</text>
        <dbReference type="Rhea" id="RHEA:56008"/>
        <dbReference type="Rhea" id="RHEA-COMP:14356"/>
        <dbReference type="Rhea" id="RHEA-COMP:14367"/>
        <dbReference type="ChEBI" id="CHEBI:15377"/>
        <dbReference type="ChEBI" id="CHEBI:28563"/>
        <dbReference type="ChEBI" id="CHEBI:59087"/>
        <dbReference type="ChEBI" id="CHEBI:139493"/>
        <dbReference type="EC" id="3.2.1.113"/>
    </reaction>
</comment>
<evidence type="ECO:0000256" key="14">
    <source>
        <dbReference type="RuleBase" id="RU361193"/>
    </source>
</evidence>
<protein>
    <recommendedName>
        <fullName evidence="14">alpha-1,2-Mannosidase</fullName>
        <ecNumber evidence="14">3.2.1.-</ecNumber>
    </recommendedName>
</protein>
<evidence type="ECO:0000256" key="11">
    <source>
        <dbReference type="PIRSR" id="PIRSR601382-1"/>
    </source>
</evidence>
<feature type="binding site" evidence="12">
    <location>
        <position position="526"/>
    </location>
    <ligand>
        <name>Ca(2+)</name>
        <dbReference type="ChEBI" id="CHEBI:29108"/>
    </ligand>
</feature>
<evidence type="ECO:0000256" key="4">
    <source>
        <dbReference type="ARBA" id="ARBA00022729"/>
    </source>
</evidence>
<comment type="catalytic activity">
    <reaction evidence="9">
        <text>N(4)-(alpha-D-Man-(1-&gt;2)-alpha-D-Man-(1-&gt;2)-alpha-D-Man-(1-&gt;3)-[alpha-D-Man-(1-&gt;3)-[alpha-D-Man-(1-&gt;2)-alpha-D-Man-(1-&gt;6)]-alpha-D-Man-(1-&gt;6)]-beta-D-Man-(1-&gt;4)-beta-D-GlcNAc-(1-&gt;4)-beta-D-GlcNAc)-L-asparaginyl-[protein] (N-glucan mannose isomer 8A1,2,3B1,3) + 3 H2O = N(4)-(alpha-D-Man-(1-&gt;3)-[alpha-D-Man-(1-&gt;3)-[alpha-D-Man-(1-&gt;6)]-alpha-D-Man-(1-&gt;6)]-beta-D-Man-(1-&gt;4)-beta-D-GlcNAc-(1-&gt;4)-beta-D-GlcNAc)-L-asparaginyl-[protein] (N-glucan mannose isomer 5A1,2) + 3 beta-D-mannose</text>
        <dbReference type="Rhea" id="RHEA:56028"/>
        <dbReference type="Rhea" id="RHEA-COMP:14358"/>
        <dbReference type="Rhea" id="RHEA-COMP:14367"/>
        <dbReference type="ChEBI" id="CHEBI:15377"/>
        <dbReference type="ChEBI" id="CHEBI:28563"/>
        <dbReference type="ChEBI" id="CHEBI:59087"/>
        <dbReference type="ChEBI" id="CHEBI:60628"/>
        <dbReference type="EC" id="3.2.1.113"/>
    </reaction>
</comment>
<evidence type="ECO:0000256" key="7">
    <source>
        <dbReference type="ARBA" id="ARBA00023180"/>
    </source>
</evidence>
<feature type="active site" description="Proton donor" evidence="11">
    <location>
        <position position="399"/>
    </location>
</feature>
<feature type="chain" id="PRO_5017929286" description="alpha-1,2-Mannosidase" evidence="15">
    <location>
        <begin position="20"/>
        <end position="535"/>
    </location>
</feature>
<dbReference type="Proteomes" id="UP000275078">
    <property type="component" value="Unassembled WGS sequence"/>
</dbReference>
<dbReference type="PRINTS" id="PR00747">
    <property type="entry name" value="GLYHDRLASE47"/>
</dbReference>
<dbReference type="GO" id="GO:0005509">
    <property type="term" value="F:calcium ion binding"/>
    <property type="evidence" value="ECO:0007669"/>
    <property type="project" value="InterPro"/>
</dbReference>
<reference evidence="16 17" key="1">
    <citation type="journal article" date="2018" name="Nat. Ecol. Evol.">
        <title>Pezizomycetes genomes reveal the molecular basis of ectomycorrhizal truffle lifestyle.</title>
        <authorList>
            <person name="Murat C."/>
            <person name="Payen T."/>
            <person name="Noel B."/>
            <person name="Kuo A."/>
            <person name="Morin E."/>
            <person name="Chen J."/>
            <person name="Kohler A."/>
            <person name="Krizsan K."/>
            <person name="Balestrini R."/>
            <person name="Da Silva C."/>
            <person name="Montanini B."/>
            <person name="Hainaut M."/>
            <person name="Levati E."/>
            <person name="Barry K.W."/>
            <person name="Belfiori B."/>
            <person name="Cichocki N."/>
            <person name="Clum A."/>
            <person name="Dockter R.B."/>
            <person name="Fauchery L."/>
            <person name="Guy J."/>
            <person name="Iotti M."/>
            <person name="Le Tacon F."/>
            <person name="Lindquist E.A."/>
            <person name="Lipzen A."/>
            <person name="Malagnac F."/>
            <person name="Mello A."/>
            <person name="Molinier V."/>
            <person name="Miyauchi S."/>
            <person name="Poulain J."/>
            <person name="Riccioni C."/>
            <person name="Rubini A."/>
            <person name="Sitrit Y."/>
            <person name="Splivallo R."/>
            <person name="Traeger S."/>
            <person name="Wang M."/>
            <person name="Zifcakova L."/>
            <person name="Wipf D."/>
            <person name="Zambonelli A."/>
            <person name="Paolocci F."/>
            <person name="Nowrousian M."/>
            <person name="Ottonello S."/>
            <person name="Baldrian P."/>
            <person name="Spatafora J.W."/>
            <person name="Henrissat B."/>
            <person name="Nagy L.G."/>
            <person name="Aury J.M."/>
            <person name="Wincker P."/>
            <person name="Grigoriev I.V."/>
            <person name="Bonfante P."/>
            <person name="Martin F.M."/>
        </authorList>
    </citation>
    <scope>NUCLEOTIDE SEQUENCE [LARGE SCALE GENOMIC DNA]</scope>
    <source>
        <strain evidence="16 17">RN42</strain>
    </source>
</reference>
<dbReference type="EC" id="3.2.1.-" evidence="14"/>
<dbReference type="STRING" id="1160509.A0A3N4IQ94"/>
<keyword evidence="5 14" id="KW-0378">Hydrolase</keyword>
<dbReference type="PANTHER" id="PTHR11742">
    <property type="entry name" value="MANNOSYL-OLIGOSACCHARIDE ALPHA-1,2-MANNOSIDASE-RELATED"/>
    <property type="match status" value="1"/>
</dbReference>
<dbReference type="InterPro" id="IPR001382">
    <property type="entry name" value="Glyco_hydro_47"/>
</dbReference>
<dbReference type="EMBL" id="ML119662">
    <property type="protein sequence ID" value="RPA83764.1"/>
    <property type="molecule type" value="Genomic_DNA"/>
</dbReference>
<keyword evidence="12" id="KW-0479">Metal-binding</keyword>
<keyword evidence="7" id="KW-0325">Glycoprotein</keyword>
<feature type="disulfide bond" evidence="13">
    <location>
        <begin position="356"/>
        <end position="385"/>
    </location>
</feature>
<dbReference type="GO" id="GO:0005783">
    <property type="term" value="C:endoplasmic reticulum"/>
    <property type="evidence" value="ECO:0007669"/>
    <property type="project" value="TreeGrafter"/>
</dbReference>
<dbReference type="FunFam" id="1.50.10.10:FF:000047">
    <property type="entry name" value="Mannosyl-oligosaccharide alpha-1,2-mannosidase"/>
    <property type="match status" value="1"/>
</dbReference>
<comment type="pathway">
    <text evidence="2">Protein modification; protein glycosylation.</text>
</comment>
<dbReference type="GO" id="GO:0004571">
    <property type="term" value="F:mannosyl-oligosaccharide 1,2-alpha-mannosidase activity"/>
    <property type="evidence" value="ECO:0007669"/>
    <property type="project" value="UniProtKB-EC"/>
</dbReference>
<dbReference type="GO" id="GO:0016020">
    <property type="term" value="C:membrane"/>
    <property type="evidence" value="ECO:0007669"/>
    <property type="project" value="InterPro"/>
</dbReference>
<sequence>MRLPLLSLALTLHLLPVHSAFLFNIPLLPRSLTAEPSPVTNHTLNALRKSAIVSAFNHSWTGYSTYAWGHDDLLPLSQSFSDSRNGWGATIIDSLDTAIIMGLPDIVRKQLAWIKTVDFTQTKDDEDVSLFETTIRYLGGMLAAHDLLEGPYNDLLPAAEREYALTLLKFQSKSLADSLTYAFSTPSGIPHNHLKLNHQSWLRTDRTTMLAQAGTLLIVFTLLLEWTRLSDLLSLPTYANLTLTAQSHLLNPVPINANLTAEPFPGLLGTTLSIRSGKFLNAQGGWGAETDSYYEYLLKTSLYSPSRFSHLQQKWMQAVDSSIHHLLVHPSGHPDVTMLGQYYKNETDGQGSHLACFAGGNWILGSYALKNNTILDYGKKLTEGCHYASLATKTGLAPEQWLLDVQTHISPREAAFVKAAGFRVTNPSYSLRPEVVESYYYGLVLTGKEKYREWAWEAFQSMEKECKVATGGYAGIEDVNIVGGMGMDIMESFWMGETLKYLFLIFEYGDGEKVSVKPEDGWVFTTEAHPLKVVG</sequence>
<evidence type="ECO:0000313" key="17">
    <source>
        <dbReference type="Proteomes" id="UP000275078"/>
    </source>
</evidence>
<dbReference type="AlphaFoldDB" id="A0A3N4IQ94"/>
<feature type="active site" description="Proton donor" evidence="11">
    <location>
        <position position="132"/>
    </location>
</feature>
<evidence type="ECO:0000256" key="2">
    <source>
        <dbReference type="ARBA" id="ARBA00004922"/>
    </source>
</evidence>
<evidence type="ECO:0000256" key="6">
    <source>
        <dbReference type="ARBA" id="ARBA00023157"/>
    </source>
</evidence>
<evidence type="ECO:0000256" key="3">
    <source>
        <dbReference type="ARBA" id="ARBA00007658"/>
    </source>
</evidence>
<evidence type="ECO:0000256" key="9">
    <source>
        <dbReference type="ARBA" id="ARBA00047669"/>
    </source>
</evidence>
<dbReference type="InterPro" id="IPR012341">
    <property type="entry name" value="6hp_glycosidase-like_sf"/>
</dbReference>
<dbReference type="InterPro" id="IPR050749">
    <property type="entry name" value="Glycosyl_Hydrolase_47"/>
</dbReference>
<keyword evidence="6 13" id="KW-1015">Disulfide bond</keyword>
<gene>
    <name evidence="16" type="ORF">BJ508DRAFT_236662</name>
</gene>
<dbReference type="UniPathway" id="UPA00378"/>
<evidence type="ECO:0000256" key="15">
    <source>
        <dbReference type="SAM" id="SignalP"/>
    </source>
</evidence>
<evidence type="ECO:0000313" key="16">
    <source>
        <dbReference type="EMBL" id="RPA83764.1"/>
    </source>
</evidence>
<dbReference type="GO" id="GO:0036503">
    <property type="term" value="P:ERAD pathway"/>
    <property type="evidence" value="ECO:0007669"/>
    <property type="project" value="UniProtKB-ARBA"/>
</dbReference>
<dbReference type="SUPFAM" id="SSF48225">
    <property type="entry name" value="Seven-hairpin glycosidases"/>
    <property type="match status" value="1"/>
</dbReference>
<dbReference type="Gene3D" id="1.50.10.10">
    <property type="match status" value="1"/>
</dbReference>
<evidence type="ECO:0000256" key="5">
    <source>
        <dbReference type="ARBA" id="ARBA00022801"/>
    </source>
</evidence>
<evidence type="ECO:0000256" key="13">
    <source>
        <dbReference type="PIRSR" id="PIRSR601382-3"/>
    </source>
</evidence>
<comment type="similarity">
    <text evidence="3 14">Belongs to the glycosyl hydrolase 47 family.</text>
</comment>
<dbReference type="InterPro" id="IPR036026">
    <property type="entry name" value="Seven-hairpin_glycosidases"/>
</dbReference>
<accession>A0A3N4IQ94</accession>
<comment type="cofactor">
    <cofactor evidence="1 12">
        <name>Ca(2+)</name>
        <dbReference type="ChEBI" id="CHEBI:29108"/>
    </cofactor>
</comment>
<evidence type="ECO:0000256" key="12">
    <source>
        <dbReference type="PIRSR" id="PIRSR601382-2"/>
    </source>
</evidence>
<dbReference type="GO" id="GO:0005975">
    <property type="term" value="P:carbohydrate metabolic process"/>
    <property type="evidence" value="ECO:0007669"/>
    <property type="project" value="InterPro"/>
</dbReference>